<organism evidence="1 2">
    <name type="scientific">Ceratodon purpureus</name>
    <name type="common">Fire moss</name>
    <name type="synonym">Dicranum purpureum</name>
    <dbReference type="NCBI Taxonomy" id="3225"/>
    <lineage>
        <taxon>Eukaryota</taxon>
        <taxon>Viridiplantae</taxon>
        <taxon>Streptophyta</taxon>
        <taxon>Embryophyta</taxon>
        <taxon>Bryophyta</taxon>
        <taxon>Bryophytina</taxon>
        <taxon>Bryopsida</taxon>
        <taxon>Dicranidae</taxon>
        <taxon>Pseudoditrichales</taxon>
        <taxon>Ditrichaceae</taxon>
        <taxon>Ceratodon</taxon>
    </lineage>
</organism>
<sequence length="79" mass="8714">MSVIIAETCPTAGALHLHRSTGTWAAVEMKLTRPVTPTGREKLELRKVSSLATLIPITRRPCIHKGEGGRIRRPGLECW</sequence>
<proteinExistence type="predicted"/>
<gene>
    <name evidence="1" type="ORF">KC19_1G028500</name>
</gene>
<name>A0A8T0J1Y7_CERPU</name>
<dbReference type="AlphaFoldDB" id="A0A8T0J1Y7"/>
<dbReference type="EMBL" id="CM026421">
    <property type="protein sequence ID" value="KAG0589547.1"/>
    <property type="molecule type" value="Genomic_DNA"/>
</dbReference>
<reference evidence="1" key="1">
    <citation type="submission" date="2020-06" db="EMBL/GenBank/DDBJ databases">
        <title>WGS assembly of Ceratodon purpureus strain R40.</title>
        <authorList>
            <person name="Carey S.B."/>
            <person name="Jenkins J."/>
            <person name="Shu S."/>
            <person name="Lovell J.T."/>
            <person name="Sreedasyam A."/>
            <person name="Maumus F."/>
            <person name="Tiley G.P."/>
            <person name="Fernandez-Pozo N."/>
            <person name="Barry K."/>
            <person name="Chen C."/>
            <person name="Wang M."/>
            <person name="Lipzen A."/>
            <person name="Daum C."/>
            <person name="Saski C.A."/>
            <person name="Payton A.C."/>
            <person name="Mcbreen J.C."/>
            <person name="Conrad R.E."/>
            <person name="Kollar L.M."/>
            <person name="Olsson S."/>
            <person name="Huttunen S."/>
            <person name="Landis J.B."/>
            <person name="Wickett N.J."/>
            <person name="Johnson M.G."/>
            <person name="Rensing S.A."/>
            <person name="Grimwood J."/>
            <person name="Schmutz J."/>
            <person name="Mcdaniel S.F."/>
        </authorList>
    </citation>
    <scope>NUCLEOTIDE SEQUENCE</scope>
    <source>
        <strain evidence="1">R40</strain>
    </source>
</reference>
<comment type="caution">
    <text evidence="1">The sequence shown here is derived from an EMBL/GenBank/DDBJ whole genome shotgun (WGS) entry which is preliminary data.</text>
</comment>
<keyword evidence="2" id="KW-1185">Reference proteome</keyword>
<evidence type="ECO:0000313" key="1">
    <source>
        <dbReference type="EMBL" id="KAG0589547.1"/>
    </source>
</evidence>
<accession>A0A8T0J1Y7</accession>
<protein>
    <submittedName>
        <fullName evidence="1">Uncharacterized protein</fullName>
    </submittedName>
</protein>
<evidence type="ECO:0000313" key="2">
    <source>
        <dbReference type="Proteomes" id="UP000822688"/>
    </source>
</evidence>
<dbReference type="Proteomes" id="UP000822688">
    <property type="component" value="Chromosome 1"/>
</dbReference>